<evidence type="ECO:0000313" key="6">
    <source>
        <dbReference type="Proteomes" id="UP000320095"/>
    </source>
</evidence>
<dbReference type="PANTHER" id="PTHR30319">
    <property type="entry name" value="PHENYLACETIC ACID REGULATOR-RELATED TRANSCRIPTIONAL REPRESSOR"/>
    <property type="match status" value="1"/>
</dbReference>
<protein>
    <submittedName>
        <fullName evidence="5">PaaX domain-containing protein, C-domain protein</fullName>
    </submittedName>
</protein>
<dbReference type="GO" id="GO:0006351">
    <property type="term" value="P:DNA-templated transcription"/>
    <property type="evidence" value="ECO:0007669"/>
    <property type="project" value="TreeGrafter"/>
</dbReference>
<dbReference type="Gene3D" id="3.30.70.2650">
    <property type="match status" value="1"/>
</dbReference>
<feature type="domain" description="Transcriptional repressor PaaX-like central Cas2-like" evidence="4">
    <location>
        <begin position="87"/>
        <end position="140"/>
    </location>
</feature>
<dbReference type="Proteomes" id="UP000320095">
    <property type="component" value="Unassembled WGS sequence"/>
</dbReference>
<accession>A0A502E9D7</accession>
<keyword evidence="6" id="KW-1185">Reference proteome</keyword>
<dbReference type="Gene3D" id="1.10.10.10">
    <property type="entry name" value="Winged helix-like DNA-binding domain superfamily/Winged helix DNA-binding domain"/>
    <property type="match status" value="1"/>
</dbReference>
<dbReference type="InterPro" id="IPR012906">
    <property type="entry name" value="PaaX-like_N"/>
</dbReference>
<feature type="domain" description="Transcriptional repressor PaaX-like N-terminal" evidence="2">
    <location>
        <begin position="10"/>
        <end position="70"/>
    </location>
</feature>
<proteinExistence type="predicted"/>
<reference evidence="5 6" key="1">
    <citation type="journal article" date="2019" name="Environ. Microbiol.">
        <title>Species interactions and distinct microbial communities in high Arctic permafrost affected cryosols are associated with the CH4 and CO2 gas fluxes.</title>
        <authorList>
            <person name="Altshuler I."/>
            <person name="Hamel J."/>
            <person name="Turney S."/>
            <person name="Magnuson E."/>
            <person name="Levesque R."/>
            <person name="Greer C."/>
            <person name="Whyte L.G."/>
        </authorList>
    </citation>
    <scope>NUCLEOTIDE SEQUENCE [LARGE SCALE GENOMIC DNA]</scope>
    <source>
        <strain evidence="5 6">S5.20</strain>
    </source>
</reference>
<evidence type="ECO:0000259" key="3">
    <source>
        <dbReference type="Pfam" id="PF08223"/>
    </source>
</evidence>
<dbReference type="PANTHER" id="PTHR30319:SF1">
    <property type="entry name" value="TRANSCRIPTIONAL REPRESSOR PAAX"/>
    <property type="match status" value="1"/>
</dbReference>
<dbReference type="InterPro" id="IPR036388">
    <property type="entry name" value="WH-like_DNA-bd_sf"/>
</dbReference>
<dbReference type="Pfam" id="PF07848">
    <property type="entry name" value="PaaX"/>
    <property type="match status" value="1"/>
</dbReference>
<dbReference type="Pfam" id="PF08223">
    <property type="entry name" value="PaaX_C"/>
    <property type="match status" value="1"/>
</dbReference>
<evidence type="ECO:0000256" key="1">
    <source>
        <dbReference type="SAM" id="SignalP"/>
    </source>
</evidence>
<dbReference type="Pfam" id="PF20803">
    <property type="entry name" value="PaaX_M"/>
    <property type="match status" value="1"/>
</dbReference>
<feature type="chain" id="PRO_5021368620" evidence="1">
    <location>
        <begin position="27"/>
        <end position="244"/>
    </location>
</feature>
<sequence length="244" mass="26976">MARTLTRLTARSVVLSVLLGAHPAWASASELIRLTADFGIREPTLRVALTRMVGAGDLVRSADGYRLSDRLLARQQRQDGALDPKLRRWDGTWTTLVITSVGIDAKSRATLRNTLHGKRFAELREGVWMRPANLDVELADDLRGRARVLRARDEDSAGLAATLWDLPRWAQTGHALLGDMFGTAEVPTRFVVAAAMVRHLLADPVLPAELLPDDWPGSALRLAYHDFAAELAARRDDTDLMEAR</sequence>
<dbReference type="EMBL" id="RCZG01000004">
    <property type="protein sequence ID" value="TPG34305.1"/>
    <property type="molecule type" value="Genomic_DNA"/>
</dbReference>
<dbReference type="OrthoDB" id="2270427at2"/>
<evidence type="ECO:0000259" key="4">
    <source>
        <dbReference type="Pfam" id="PF20803"/>
    </source>
</evidence>
<feature type="domain" description="Transcriptional repressor PaaX-like C-terminal" evidence="3">
    <location>
        <begin position="198"/>
        <end position="234"/>
    </location>
</feature>
<evidence type="ECO:0000313" key="5">
    <source>
        <dbReference type="EMBL" id="TPG34305.1"/>
    </source>
</evidence>
<dbReference type="AlphaFoldDB" id="A0A502E9D7"/>
<gene>
    <name evidence="5" type="ORF">EAH80_12040</name>
</gene>
<dbReference type="InterPro" id="IPR013225">
    <property type="entry name" value="PaaX_C"/>
</dbReference>
<keyword evidence="1" id="KW-0732">Signal</keyword>
<dbReference type="InterPro" id="IPR048846">
    <property type="entry name" value="PaaX-like_central"/>
</dbReference>
<dbReference type="Gene3D" id="1.20.58.1460">
    <property type="match status" value="1"/>
</dbReference>
<evidence type="ECO:0000259" key="2">
    <source>
        <dbReference type="Pfam" id="PF07848"/>
    </source>
</evidence>
<feature type="signal peptide" evidence="1">
    <location>
        <begin position="1"/>
        <end position="26"/>
    </location>
</feature>
<comment type="caution">
    <text evidence="5">The sequence shown here is derived from an EMBL/GenBank/DDBJ whole genome shotgun (WGS) entry which is preliminary data.</text>
</comment>
<name>A0A502E9D7_9MYCO</name>
<organism evidence="5 6">
    <name type="scientific">Mycolicibacterium hodleri</name>
    <dbReference type="NCBI Taxonomy" id="49897"/>
    <lineage>
        <taxon>Bacteria</taxon>
        <taxon>Bacillati</taxon>
        <taxon>Actinomycetota</taxon>
        <taxon>Actinomycetes</taxon>
        <taxon>Mycobacteriales</taxon>
        <taxon>Mycobacteriaceae</taxon>
        <taxon>Mycolicibacterium</taxon>
    </lineage>
</organism>